<dbReference type="InterPro" id="IPR036770">
    <property type="entry name" value="Ankyrin_rpt-contain_sf"/>
</dbReference>
<dbReference type="PANTHER" id="PTHR46224">
    <property type="entry name" value="ANKYRIN REPEAT FAMILY PROTEIN"/>
    <property type="match status" value="1"/>
</dbReference>
<gene>
    <name evidence="2" type="ORF">SAMN06296416_106269</name>
</gene>
<evidence type="ECO:0000256" key="1">
    <source>
        <dbReference type="SAM" id="SignalP"/>
    </source>
</evidence>
<dbReference type="AlphaFoldDB" id="A0A286D9G6"/>
<reference evidence="2 3" key="1">
    <citation type="submission" date="2017-09" db="EMBL/GenBank/DDBJ databases">
        <authorList>
            <person name="Ehlers B."/>
            <person name="Leendertz F.H."/>
        </authorList>
    </citation>
    <scope>NUCLEOTIDE SEQUENCE [LARGE SCALE GENOMIC DNA]</scope>
    <source>
        <strain evidence="2 3">CGMCC 1.10978</strain>
    </source>
</reference>
<evidence type="ECO:0000313" key="2">
    <source>
        <dbReference type="EMBL" id="SOD55299.1"/>
    </source>
</evidence>
<feature type="chain" id="PRO_5013261852" evidence="1">
    <location>
        <begin position="28"/>
        <end position="294"/>
    </location>
</feature>
<proteinExistence type="predicted"/>
<accession>A0A286D9G6</accession>
<dbReference type="Proteomes" id="UP000219374">
    <property type="component" value="Unassembled WGS sequence"/>
</dbReference>
<dbReference type="EMBL" id="OCND01000006">
    <property type="protein sequence ID" value="SOD55299.1"/>
    <property type="molecule type" value="Genomic_DNA"/>
</dbReference>
<feature type="signal peptide" evidence="1">
    <location>
        <begin position="1"/>
        <end position="27"/>
    </location>
</feature>
<dbReference type="SMART" id="SM00248">
    <property type="entry name" value="ANK"/>
    <property type="match status" value="4"/>
</dbReference>
<dbReference type="SUPFAM" id="SSF48403">
    <property type="entry name" value="Ankyrin repeat"/>
    <property type="match status" value="1"/>
</dbReference>
<sequence length="294" mass="32965">MSPQRTRFSLLPLLAACVLLASLTACWAQPSSESAAPRFTAERHFKGKALELAKAVDRNDAAAIQRLIQQEGVDPNVIFTEQAMPMVAWPILNKNPTGLRLLLEAGADPNARRVDPNRTSGQQRNNAMVLAAGEPDSRYLAILLEHGGDPNTHNSNGEMLTYVAYLRDQWQNVQLLVKHGANINEGLYSPDDYNTIASWYSGLGNFDKVYWLLQQGADPTLQMRVPEGHVNHGRMPILESIFWLPVQPHMVDWQRKCQRWAMDKGIGRPPLPQYLKEKREKLGLPGEEMDAPLL</sequence>
<dbReference type="InterPro" id="IPR002110">
    <property type="entry name" value="Ankyrin_rpt"/>
</dbReference>
<keyword evidence="3" id="KW-1185">Reference proteome</keyword>
<dbReference type="InterPro" id="IPR051616">
    <property type="entry name" value="Cul2-RING_E3_ligase_SR"/>
</dbReference>
<dbReference type="PROSITE" id="PS51257">
    <property type="entry name" value="PROKAR_LIPOPROTEIN"/>
    <property type="match status" value="1"/>
</dbReference>
<keyword evidence="1" id="KW-0732">Signal</keyword>
<dbReference type="PANTHER" id="PTHR46224:SF61">
    <property type="entry name" value="ANKYRIN-LIKE PROTEIN"/>
    <property type="match status" value="1"/>
</dbReference>
<organism evidence="2 3">
    <name type="scientific">Pseudoxanthomonas wuyuanensis</name>
    <dbReference type="NCBI Taxonomy" id="1073196"/>
    <lineage>
        <taxon>Bacteria</taxon>
        <taxon>Pseudomonadati</taxon>
        <taxon>Pseudomonadota</taxon>
        <taxon>Gammaproteobacteria</taxon>
        <taxon>Lysobacterales</taxon>
        <taxon>Lysobacteraceae</taxon>
        <taxon>Pseudoxanthomonas</taxon>
    </lineage>
</organism>
<evidence type="ECO:0000313" key="3">
    <source>
        <dbReference type="Proteomes" id="UP000219374"/>
    </source>
</evidence>
<name>A0A286D9G6_9GAMM</name>
<protein>
    <submittedName>
        <fullName evidence="2">Uncharacterized protein</fullName>
    </submittedName>
</protein>
<dbReference type="Gene3D" id="1.25.40.20">
    <property type="entry name" value="Ankyrin repeat-containing domain"/>
    <property type="match status" value="1"/>
</dbReference>